<dbReference type="Proteomes" id="UP001428290">
    <property type="component" value="Unassembled WGS sequence"/>
</dbReference>
<evidence type="ECO:0000313" key="2">
    <source>
        <dbReference type="Proteomes" id="UP001428290"/>
    </source>
</evidence>
<reference evidence="1 2" key="1">
    <citation type="submission" date="2024-02" db="EMBL/GenBank/DDBJ databases">
        <title>Herpetosiphon gulosus NBRC 112829.</title>
        <authorList>
            <person name="Ichikawa N."/>
            <person name="Katano-Makiyama Y."/>
            <person name="Hidaka K."/>
        </authorList>
    </citation>
    <scope>NUCLEOTIDE SEQUENCE [LARGE SCALE GENOMIC DNA]</scope>
    <source>
        <strain evidence="1 2">NBRC 112829</strain>
    </source>
</reference>
<evidence type="ECO:0000313" key="1">
    <source>
        <dbReference type="EMBL" id="GAA5529949.1"/>
    </source>
</evidence>
<dbReference type="EMBL" id="BAABRU010000014">
    <property type="protein sequence ID" value="GAA5529949.1"/>
    <property type="molecule type" value="Genomic_DNA"/>
</dbReference>
<name>A0ABP9X3J9_9CHLR</name>
<dbReference type="RefSeq" id="WP_345723538.1">
    <property type="nucleotide sequence ID" value="NZ_BAABRU010000014.1"/>
</dbReference>
<accession>A0ABP9X3J9</accession>
<comment type="caution">
    <text evidence="1">The sequence shown here is derived from an EMBL/GenBank/DDBJ whole genome shotgun (WGS) entry which is preliminary data.</text>
</comment>
<organism evidence="1 2">
    <name type="scientific">Herpetosiphon gulosus</name>
    <dbReference type="NCBI Taxonomy" id="1973496"/>
    <lineage>
        <taxon>Bacteria</taxon>
        <taxon>Bacillati</taxon>
        <taxon>Chloroflexota</taxon>
        <taxon>Chloroflexia</taxon>
        <taxon>Herpetosiphonales</taxon>
        <taxon>Herpetosiphonaceae</taxon>
        <taxon>Herpetosiphon</taxon>
    </lineage>
</organism>
<proteinExistence type="predicted"/>
<protein>
    <recommendedName>
        <fullName evidence="3">Tetratricopeptide repeat protein</fullName>
    </recommendedName>
</protein>
<evidence type="ECO:0008006" key="3">
    <source>
        <dbReference type="Google" id="ProtNLM"/>
    </source>
</evidence>
<dbReference type="SUPFAM" id="SSF48452">
    <property type="entry name" value="TPR-like"/>
    <property type="match status" value="1"/>
</dbReference>
<dbReference type="InterPro" id="IPR011990">
    <property type="entry name" value="TPR-like_helical_dom_sf"/>
</dbReference>
<sequence length="143" mass="15931">MNNALLDHTNPVVQLCITGTQAEMHDQIGAAQAAYQQAWALAQTPLDRCIAAHYCARHQPLATMLEWNQIALEQARLVESSAISEFLPSLYLNLAWSYEQNAQIDQALEQYQACLTSLAALAEDPYRTMINDSALAALQRLDR</sequence>
<gene>
    <name evidence="1" type="ORF">Hgul01_03763</name>
</gene>
<keyword evidence="2" id="KW-1185">Reference proteome</keyword>